<evidence type="ECO:0000256" key="1">
    <source>
        <dbReference type="SAM" id="MobiDB-lite"/>
    </source>
</evidence>
<comment type="caution">
    <text evidence="2">The sequence shown here is derived from an EMBL/GenBank/DDBJ whole genome shotgun (WGS) entry which is preliminary data.</text>
</comment>
<dbReference type="Proteomes" id="UP000723463">
    <property type="component" value="Unassembled WGS sequence"/>
</dbReference>
<evidence type="ECO:0000313" key="3">
    <source>
        <dbReference type="Proteomes" id="UP000723463"/>
    </source>
</evidence>
<organism evidence="2 3">
    <name type="scientific">Mortierella hygrophila</name>
    <dbReference type="NCBI Taxonomy" id="979708"/>
    <lineage>
        <taxon>Eukaryota</taxon>
        <taxon>Fungi</taxon>
        <taxon>Fungi incertae sedis</taxon>
        <taxon>Mucoromycota</taxon>
        <taxon>Mortierellomycotina</taxon>
        <taxon>Mortierellomycetes</taxon>
        <taxon>Mortierellales</taxon>
        <taxon>Mortierellaceae</taxon>
        <taxon>Mortierella</taxon>
    </lineage>
</organism>
<proteinExistence type="predicted"/>
<dbReference type="EMBL" id="JAAAXW010000129">
    <property type="protein sequence ID" value="KAF9542809.1"/>
    <property type="molecule type" value="Genomic_DNA"/>
</dbReference>
<feature type="region of interest" description="Disordered" evidence="1">
    <location>
        <begin position="47"/>
        <end position="73"/>
    </location>
</feature>
<protein>
    <submittedName>
        <fullName evidence="2">Uncharacterized protein</fullName>
    </submittedName>
</protein>
<accession>A0A9P6F5D1</accession>
<evidence type="ECO:0000313" key="2">
    <source>
        <dbReference type="EMBL" id="KAF9542809.1"/>
    </source>
</evidence>
<keyword evidence="3" id="KW-1185">Reference proteome</keyword>
<sequence>MFARTGINTIRASVRTSQVMTQALRTAPTYTPATSTVTRTVIVRRTFSSSKPTTANHTPVPEPTRVPRPIPMDIGNSPSAANFFQSSASSSTASSASASEASSAASRRFRSYASGGSVFDKYGGPVLNIIVYSTAATLLLHLAYHHLALEEYKISSNRRLKDLEDEISTLKAQQVQHPLGGRGEFV</sequence>
<name>A0A9P6F5D1_9FUNG</name>
<reference evidence="2" key="1">
    <citation type="journal article" date="2020" name="Fungal Divers.">
        <title>Resolving the Mortierellaceae phylogeny through synthesis of multi-gene phylogenetics and phylogenomics.</title>
        <authorList>
            <person name="Vandepol N."/>
            <person name="Liber J."/>
            <person name="Desiro A."/>
            <person name="Na H."/>
            <person name="Kennedy M."/>
            <person name="Barry K."/>
            <person name="Grigoriev I.V."/>
            <person name="Miller A.N."/>
            <person name="O'Donnell K."/>
            <person name="Stajich J.E."/>
            <person name="Bonito G."/>
        </authorList>
    </citation>
    <scope>NUCLEOTIDE SEQUENCE</scope>
    <source>
        <strain evidence="2">NRRL 2591</strain>
    </source>
</reference>
<feature type="compositionally biased region" description="Pro residues" evidence="1">
    <location>
        <begin position="60"/>
        <end position="70"/>
    </location>
</feature>
<dbReference type="AlphaFoldDB" id="A0A9P6F5D1"/>
<gene>
    <name evidence="2" type="ORF">EC957_001529</name>
</gene>